<dbReference type="Proteomes" id="UP001596990">
    <property type="component" value="Unassembled WGS sequence"/>
</dbReference>
<keyword evidence="2" id="KW-1185">Reference proteome</keyword>
<gene>
    <name evidence="1" type="ORF">ACFQ2J_13750</name>
</gene>
<reference evidence="2" key="1">
    <citation type="journal article" date="2019" name="Int. J. Syst. Evol. Microbiol.">
        <title>The Global Catalogue of Microorganisms (GCM) 10K type strain sequencing project: providing services to taxonomists for standard genome sequencing and annotation.</title>
        <authorList>
            <consortium name="The Broad Institute Genomics Platform"/>
            <consortium name="The Broad Institute Genome Sequencing Center for Infectious Disease"/>
            <person name="Wu L."/>
            <person name="Ma J."/>
        </authorList>
    </citation>
    <scope>NUCLEOTIDE SEQUENCE [LARGE SCALE GENOMIC DNA]</scope>
    <source>
        <strain evidence="2">CCUG 56607</strain>
    </source>
</reference>
<comment type="caution">
    <text evidence="1">The sequence shown here is derived from an EMBL/GenBank/DDBJ whole genome shotgun (WGS) entry which is preliminary data.</text>
</comment>
<dbReference type="EMBL" id="JBHTKL010000005">
    <property type="protein sequence ID" value="MFD1020247.1"/>
    <property type="molecule type" value="Genomic_DNA"/>
</dbReference>
<name>A0ABW3L483_9BACI</name>
<sequence>MKRIDAVFKNENAAESVKAELQPLRVENMMVEEITEESYGLRDFFRKMVVPESDGGHPPHLLQFDVKDEDYEKARSIIKGHDGYISDEEE</sequence>
<evidence type="ECO:0000313" key="2">
    <source>
        <dbReference type="Proteomes" id="UP001596990"/>
    </source>
</evidence>
<proteinExistence type="predicted"/>
<protein>
    <recommendedName>
        <fullName evidence="3">DUF2007 domain-containing protein</fullName>
    </recommendedName>
</protein>
<organism evidence="1 2">
    <name type="scientific">Thalassobacillus hwangdonensis</name>
    <dbReference type="NCBI Taxonomy" id="546108"/>
    <lineage>
        <taxon>Bacteria</taxon>
        <taxon>Bacillati</taxon>
        <taxon>Bacillota</taxon>
        <taxon>Bacilli</taxon>
        <taxon>Bacillales</taxon>
        <taxon>Bacillaceae</taxon>
        <taxon>Thalassobacillus</taxon>
    </lineage>
</organism>
<evidence type="ECO:0000313" key="1">
    <source>
        <dbReference type="EMBL" id="MFD1020247.1"/>
    </source>
</evidence>
<accession>A0ABW3L483</accession>
<dbReference type="RefSeq" id="WP_386061497.1">
    <property type="nucleotide sequence ID" value="NZ_JBHTKL010000005.1"/>
</dbReference>
<evidence type="ECO:0008006" key="3">
    <source>
        <dbReference type="Google" id="ProtNLM"/>
    </source>
</evidence>